<name>A0AAJ6BDE3_9BACT</name>
<evidence type="ECO:0008006" key="3">
    <source>
        <dbReference type="Google" id="ProtNLM"/>
    </source>
</evidence>
<dbReference type="EMBL" id="CP119311">
    <property type="protein sequence ID" value="WEK33560.1"/>
    <property type="molecule type" value="Genomic_DNA"/>
</dbReference>
<sequence>MDSMAIKKQFDWDNLPWQDLQKLCLHLAQDIFPNTSFEEYLSVGNRQDGIDLITVHQPDEKPITIQCKKEPKLTVSDVQKIINEFESNHFVGIAGEFILATSAILDSKVVSYLQDEKVRLKETYAIELRSWDRRYLEDQLRRNFTLVAYYFNAETAEQQCHEKSSLTATLKSEPVTDYIPRKIHLNRTDLSPEQRRYLPIDTKTTTLTEVINASRMTTKHICLVADAYQGKSLLLRQTAWELQQKVELPFQPLLMECKYQVIQPVELMLYESFGQWKSIPGRDLAIFIDGMDEVPGDKFQDMLAYIRSFSRSHQHITLVFSCRKIFYEHYEVGSVLGDFTTYELHPLDEAGIKHHIQNKLPGHHRKFETFISTTGLNYFLYHPFFLSTLLEIFKDKPGKMPTSKANVLEVAIERSFDHQCARRIAGGLSVKDKMLLYKSAIQRLALALQLSGLNALAYEHLQALFTSEEIELLKVNTLITKYQEFWGFTNALFQEHLAALQLMDMPYDTIISFISVGNSIKKVKTKWIETTSSLLSLMDEKSSIYNKLLEFVESDNIELLFTTEKSKFTNTQRLSLLKKLFNRLINKNLRPILIYEDKIAQFIQGDDQAVAFLIETAFDKHIPSIAKQTAIRVLQRLNGLGRHRESFFNQAMITVANTNEWNLAFNLIEVLTENKMGTHSTVATLLSRKEFCMIHSYRTAIYQYLVIMGWVDEYYDFGLEGITNIVVANDEIHHAGSEFWWEEFLLATKKPFNLKRLLYEMRKDIWKRCEEQRSVSILQLNRKIADKAIAMFPSDPTIALAVTALCRNIDRKYKEDSYIVWNDFFTQTNSHDLAVRASIDRLFTEAGWFMSRMVRASSFDYLMTEWEYREESSLKTLRIWLNQLRNKQIPEATQFHDLLIDATEGTLFADVSNVLDDNEKTDQIKRTNDLLYIRDQQMFKNAVEAFFKAFGNTEIEEQVLHVHMDGNLHRRNADSNFVYYFLLRWVPQKDGIISFSKAIEVIENAEIFEQFRAAEILHYPFIGTPEEDVLIGYARDYFSRHLSILNFENAYTDATYRPLHVFIGELFERFEFNAPAEQLMELVWLDASGVRGFANNKQNNTISISEKILNKFSPAEKIKFEQKIISNLKTGIKAAGVLGTHLQLCKLFNLEEALDIILDLLYKNPGVNISPTDLLEIHQALGGSLSVLVTYFEQMDNYDYDYFKFAQTLIEEYPTEVHQSMKKCLETPQVDVQWKVKAARYCCILGDFGGFEFLVQRIEENLIAPYSIQSFSNLHLIDTSQALSRLQSLSYLLLSPHKKSHFSESPKLLIIEWLTLFAMKGEADLYQVIRFYDQAFEELNAEHINAHDLFWYQEMVIEKFRDSDKTVYPLSKVKQILQETFD</sequence>
<organism evidence="1 2">
    <name type="scientific">Candidatus Pseudobacter hemicellulosilyticus</name>
    <dbReference type="NCBI Taxonomy" id="3121375"/>
    <lineage>
        <taxon>Bacteria</taxon>
        <taxon>Pseudomonadati</taxon>
        <taxon>Bacteroidota</taxon>
        <taxon>Chitinophagia</taxon>
        <taxon>Chitinophagales</taxon>
        <taxon>Chitinophagaceae</taxon>
        <taxon>Pseudobacter</taxon>
    </lineage>
</organism>
<protein>
    <recommendedName>
        <fullName evidence="3">Restriction endonuclease</fullName>
    </recommendedName>
</protein>
<dbReference type="Proteomes" id="UP001220610">
    <property type="component" value="Chromosome"/>
</dbReference>
<evidence type="ECO:0000313" key="1">
    <source>
        <dbReference type="EMBL" id="WEK33560.1"/>
    </source>
</evidence>
<evidence type="ECO:0000313" key="2">
    <source>
        <dbReference type="Proteomes" id="UP001220610"/>
    </source>
</evidence>
<proteinExistence type="predicted"/>
<accession>A0AAJ6BDE3</accession>
<gene>
    <name evidence="1" type="ORF">P0Y53_13795</name>
</gene>
<reference evidence="1" key="1">
    <citation type="submission" date="2023-03" db="EMBL/GenBank/DDBJ databases">
        <title>Andean soil-derived lignocellulolytic bacterial consortium as a source of novel taxa and putative plastic-active enzymes.</title>
        <authorList>
            <person name="Diaz-Garcia L."/>
            <person name="Chuvochina M."/>
            <person name="Feuerriegel G."/>
            <person name="Bunk B."/>
            <person name="Sproer C."/>
            <person name="Streit W.R."/>
            <person name="Rodriguez L.M."/>
            <person name="Overmann J."/>
            <person name="Jimenez D.J."/>
        </authorList>
    </citation>
    <scope>NUCLEOTIDE SEQUENCE</scope>
    <source>
        <strain evidence="1">MAG 7</strain>
    </source>
</reference>